<protein>
    <recommendedName>
        <fullName evidence="4">VIT family protein</fullName>
    </recommendedName>
</protein>
<keyword evidence="3" id="KW-1185">Reference proteome</keyword>
<feature type="transmembrane region" description="Helical" evidence="1">
    <location>
        <begin position="118"/>
        <end position="137"/>
    </location>
</feature>
<evidence type="ECO:0000313" key="2">
    <source>
        <dbReference type="EMBL" id="MDN4473050.1"/>
    </source>
</evidence>
<keyword evidence="1" id="KW-1133">Transmembrane helix</keyword>
<sequence length="170" mass="17833">MSRGHRSGRATSRQQAESIKEAIYLTFTMLAVAIALISHGEVEPVDALWTLGVTALAMAVAVLAADVLAHLVVHDVLMDRAEFSHATRASIGALVTFVGPAIILGLGVIEVLPPEASLWGVVLALSVTLVATAGLAVRGTRLRWWQRVVAVATIASLAMGVVMLELLAHG</sequence>
<feature type="transmembrane region" description="Helical" evidence="1">
    <location>
        <begin position="149"/>
        <end position="168"/>
    </location>
</feature>
<name>A0ABT8G1N9_9MICO</name>
<feature type="transmembrane region" description="Helical" evidence="1">
    <location>
        <begin position="51"/>
        <end position="77"/>
    </location>
</feature>
<evidence type="ECO:0000256" key="1">
    <source>
        <dbReference type="SAM" id="Phobius"/>
    </source>
</evidence>
<comment type="caution">
    <text evidence="2">The sequence shown here is derived from an EMBL/GenBank/DDBJ whole genome shotgun (WGS) entry which is preliminary data.</text>
</comment>
<dbReference type="Proteomes" id="UP001172738">
    <property type="component" value="Unassembled WGS sequence"/>
</dbReference>
<evidence type="ECO:0008006" key="4">
    <source>
        <dbReference type="Google" id="ProtNLM"/>
    </source>
</evidence>
<dbReference type="RefSeq" id="WP_301128195.1">
    <property type="nucleotide sequence ID" value="NZ_JAUHPV010000004.1"/>
</dbReference>
<keyword evidence="1" id="KW-0812">Transmembrane</keyword>
<feature type="transmembrane region" description="Helical" evidence="1">
    <location>
        <begin position="21"/>
        <end position="39"/>
    </location>
</feature>
<accession>A0ABT8G1N9</accession>
<gene>
    <name evidence="2" type="ORF">QQX04_08625</name>
</gene>
<keyword evidence="1" id="KW-0472">Membrane</keyword>
<proteinExistence type="predicted"/>
<organism evidence="2 3">
    <name type="scientific">Demequina zhanjiangensis</name>
    <dbReference type="NCBI Taxonomy" id="3051659"/>
    <lineage>
        <taxon>Bacteria</taxon>
        <taxon>Bacillati</taxon>
        <taxon>Actinomycetota</taxon>
        <taxon>Actinomycetes</taxon>
        <taxon>Micrococcales</taxon>
        <taxon>Demequinaceae</taxon>
        <taxon>Demequina</taxon>
    </lineage>
</organism>
<feature type="transmembrane region" description="Helical" evidence="1">
    <location>
        <begin position="89"/>
        <end position="112"/>
    </location>
</feature>
<reference evidence="2" key="1">
    <citation type="submission" date="2023-06" db="EMBL/GenBank/DDBJ databases">
        <title>SYSU T00b26.</title>
        <authorList>
            <person name="Gao L."/>
            <person name="Fang B.-Z."/>
            <person name="Li W.-J."/>
        </authorList>
    </citation>
    <scope>NUCLEOTIDE SEQUENCE</scope>
    <source>
        <strain evidence="2">SYSU T00b26</strain>
    </source>
</reference>
<evidence type="ECO:0000313" key="3">
    <source>
        <dbReference type="Proteomes" id="UP001172738"/>
    </source>
</evidence>
<dbReference type="EMBL" id="JAUHPV010000004">
    <property type="protein sequence ID" value="MDN4473050.1"/>
    <property type="molecule type" value="Genomic_DNA"/>
</dbReference>